<organism evidence="8 9">
    <name type="scientific">Polaribacter pacificus</name>
    <dbReference type="NCBI Taxonomy" id="1775173"/>
    <lineage>
        <taxon>Bacteria</taxon>
        <taxon>Pseudomonadati</taxon>
        <taxon>Bacteroidota</taxon>
        <taxon>Flavobacteriia</taxon>
        <taxon>Flavobacteriales</taxon>
        <taxon>Flavobacteriaceae</taxon>
    </lineage>
</organism>
<dbReference type="PROSITE" id="PS50059">
    <property type="entry name" value="FKBP_PPIASE"/>
    <property type="match status" value="1"/>
</dbReference>
<dbReference type="Gene3D" id="1.10.287.460">
    <property type="entry name" value="Peptidyl-prolyl cis-trans isomerase, FKBP-type, N-terminal domain"/>
    <property type="match status" value="1"/>
</dbReference>
<dbReference type="AlphaFoldDB" id="A0A917I0S3"/>
<keyword evidence="9" id="KW-1185">Reference proteome</keyword>
<dbReference type="Pfam" id="PF01346">
    <property type="entry name" value="FKBP_N"/>
    <property type="match status" value="1"/>
</dbReference>
<dbReference type="EMBL" id="BMJW01000002">
    <property type="protein sequence ID" value="GGG99678.1"/>
    <property type="molecule type" value="Genomic_DNA"/>
</dbReference>
<dbReference type="GO" id="GO:0006457">
    <property type="term" value="P:protein folding"/>
    <property type="evidence" value="ECO:0007669"/>
    <property type="project" value="InterPro"/>
</dbReference>
<dbReference type="RefSeq" id="WP_188598950.1">
    <property type="nucleotide sequence ID" value="NZ_BMJW01000002.1"/>
</dbReference>
<proteinExistence type="inferred from homology"/>
<comment type="catalytic activity">
    <reaction evidence="1 5 6">
        <text>[protein]-peptidylproline (omega=180) = [protein]-peptidylproline (omega=0)</text>
        <dbReference type="Rhea" id="RHEA:16237"/>
        <dbReference type="Rhea" id="RHEA-COMP:10747"/>
        <dbReference type="Rhea" id="RHEA-COMP:10748"/>
        <dbReference type="ChEBI" id="CHEBI:83833"/>
        <dbReference type="ChEBI" id="CHEBI:83834"/>
        <dbReference type="EC" id="5.2.1.8"/>
    </reaction>
</comment>
<keyword evidence="3 5" id="KW-0697">Rotamase</keyword>
<dbReference type="InterPro" id="IPR001179">
    <property type="entry name" value="PPIase_FKBP_dom"/>
</dbReference>
<dbReference type="PANTHER" id="PTHR43811">
    <property type="entry name" value="FKBP-TYPE PEPTIDYL-PROLYL CIS-TRANS ISOMERASE FKPA"/>
    <property type="match status" value="1"/>
</dbReference>
<dbReference type="PANTHER" id="PTHR43811:SF19">
    <property type="entry name" value="39 KDA FK506-BINDING NUCLEAR PROTEIN"/>
    <property type="match status" value="1"/>
</dbReference>
<evidence type="ECO:0000256" key="3">
    <source>
        <dbReference type="ARBA" id="ARBA00023110"/>
    </source>
</evidence>
<reference evidence="8" key="2">
    <citation type="submission" date="2020-09" db="EMBL/GenBank/DDBJ databases">
        <authorList>
            <person name="Sun Q."/>
            <person name="Zhou Y."/>
        </authorList>
    </citation>
    <scope>NUCLEOTIDE SEQUENCE</scope>
    <source>
        <strain evidence="8">CGMCC 1.15763</strain>
    </source>
</reference>
<keyword evidence="4 5" id="KW-0413">Isomerase</keyword>
<evidence type="ECO:0000256" key="5">
    <source>
        <dbReference type="PROSITE-ProRule" id="PRU00277"/>
    </source>
</evidence>
<evidence type="ECO:0000256" key="4">
    <source>
        <dbReference type="ARBA" id="ARBA00023235"/>
    </source>
</evidence>
<dbReference type="InterPro" id="IPR036944">
    <property type="entry name" value="PPIase_FKBP_N_sf"/>
</dbReference>
<accession>A0A917I0S3</accession>
<evidence type="ECO:0000313" key="9">
    <source>
        <dbReference type="Proteomes" id="UP000633278"/>
    </source>
</evidence>
<evidence type="ECO:0000256" key="2">
    <source>
        <dbReference type="ARBA" id="ARBA00006577"/>
    </source>
</evidence>
<dbReference type="GO" id="GO:0003755">
    <property type="term" value="F:peptidyl-prolyl cis-trans isomerase activity"/>
    <property type="evidence" value="ECO:0007669"/>
    <property type="project" value="UniProtKB-UniRule"/>
</dbReference>
<feature type="domain" description="PPIase FKBP-type" evidence="7">
    <location>
        <begin position="154"/>
        <end position="240"/>
    </location>
</feature>
<sequence length="240" mass="26665">MKVLKNLVIVLAASSIVSCSNPVANKKSLETSIDSVSYALGLDMANKFRANLPEVNSAVFMQGYLNGMDSLNLLIKNDDVLPVIQNYLQKQQAKQMEEQQKTALEAAEKEFGHFKKAGEEFLAENKKKDGVITTESGLQYEILKAGKGEKPSATSMVKIHYHGTLIDGTVFESSVEKNAPIEMRVNQFIQGWIEGLQLMPVGAKYRFYIPQELAYGAFPRPGVIKPFMALVFEVELLDIK</sequence>
<dbReference type="InterPro" id="IPR046357">
    <property type="entry name" value="PPIase_dom_sf"/>
</dbReference>
<evidence type="ECO:0000259" key="7">
    <source>
        <dbReference type="PROSITE" id="PS50059"/>
    </source>
</evidence>
<evidence type="ECO:0000256" key="6">
    <source>
        <dbReference type="RuleBase" id="RU003915"/>
    </source>
</evidence>
<gene>
    <name evidence="8" type="primary">fklB</name>
    <name evidence="8" type="ORF">GCM10011416_17590</name>
</gene>
<reference evidence="8" key="1">
    <citation type="journal article" date="2014" name="Int. J. Syst. Evol. Microbiol.">
        <title>Complete genome sequence of Corynebacterium casei LMG S-19264T (=DSM 44701T), isolated from a smear-ripened cheese.</title>
        <authorList>
            <consortium name="US DOE Joint Genome Institute (JGI-PGF)"/>
            <person name="Walter F."/>
            <person name="Albersmeier A."/>
            <person name="Kalinowski J."/>
            <person name="Ruckert C."/>
        </authorList>
    </citation>
    <scope>NUCLEOTIDE SEQUENCE</scope>
    <source>
        <strain evidence="8">CGMCC 1.15763</strain>
    </source>
</reference>
<comment type="similarity">
    <text evidence="2 6">Belongs to the FKBP-type PPIase family.</text>
</comment>
<dbReference type="PROSITE" id="PS51257">
    <property type="entry name" value="PROKAR_LIPOPROTEIN"/>
    <property type="match status" value="1"/>
</dbReference>
<dbReference type="SUPFAM" id="SSF54534">
    <property type="entry name" value="FKBP-like"/>
    <property type="match status" value="1"/>
</dbReference>
<evidence type="ECO:0000256" key="1">
    <source>
        <dbReference type="ARBA" id="ARBA00000971"/>
    </source>
</evidence>
<dbReference type="Pfam" id="PF00254">
    <property type="entry name" value="FKBP_C"/>
    <property type="match status" value="1"/>
</dbReference>
<dbReference type="EC" id="5.2.1.8" evidence="6"/>
<evidence type="ECO:0000313" key="8">
    <source>
        <dbReference type="EMBL" id="GGG99678.1"/>
    </source>
</evidence>
<comment type="caution">
    <text evidence="8">The sequence shown here is derived from an EMBL/GenBank/DDBJ whole genome shotgun (WGS) entry which is preliminary data.</text>
</comment>
<dbReference type="Proteomes" id="UP000633278">
    <property type="component" value="Unassembled WGS sequence"/>
</dbReference>
<protein>
    <recommendedName>
        <fullName evidence="6">Peptidyl-prolyl cis-trans isomerase</fullName>
        <ecNumber evidence="6">5.2.1.8</ecNumber>
    </recommendedName>
</protein>
<dbReference type="Gene3D" id="3.10.50.40">
    <property type="match status" value="1"/>
</dbReference>
<name>A0A917I0S3_9FLAO</name>
<dbReference type="InterPro" id="IPR000774">
    <property type="entry name" value="PPIase_FKBP_N"/>
</dbReference>